<keyword evidence="1" id="KW-1133">Transmembrane helix</keyword>
<proteinExistence type="predicted"/>
<evidence type="ECO:0000256" key="1">
    <source>
        <dbReference type="SAM" id="Phobius"/>
    </source>
</evidence>
<dbReference type="EMBL" id="JBHSAO010000017">
    <property type="protein sequence ID" value="MFC4025596.1"/>
    <property type="molecule type" value="Genomic_DNA"/>
</dbReference>
<protein>
    <recommendedName>
        <fullName evidence="4">YtxH domain-containing protein</fullName>
    </recommendedName>
</protein>
<reference evidence="3" key="1">
    <citation type="journal article" date="2019" name="Int. J. Syst. Evol. Microbiol.">
        <title>The Global Catalogue of Microorganisms (GCM) 10K type strain sequencing project: providing services to taxonomists for standard genome sequencing and annotation.</title>
        <authorList>
            <consortium name="The Broad Institute Genomics Platform"/>
            <consortium name="The Broad Institute Genome Sequencing Center for Infectious Disease"/>
            <person name="Wu L."/>
            <person name="Ma J."/>
        </authorList>
    </citation>
    <scope>NUCLEOTIDE SEQUENCE [LARGE SCALE GENOMIC DNA]</scope>
    <source>
        <strain evidence="3">IBRC-M 10703</strain>
    </source>
</reference>
<dbReference type="Proteomes" id="UP001595772">
    <property type="component" value="Unassembled WGS sequence"/>
</dbReference>
<feature type="transmembrane region" description="Helical" evidence="1">
    <location>
        <begin position="12"/>
        <end position="29"/>
    </location>
</feature>
<accession>A0ABV8H314</accession>
<gene>
    <name evidence="2" type="ORF">ACFOUV_17600</name>
</gene>
<keyword evidence="1" id="KW-0812">Transmembrane</keyword>
<keyword evidence="3" id="KW-1185">Reference proteome</keyword>
<keyword evidence="1" id="KW-0472">Membrane</keyword>
<evidence type="ECO:0000313" key="2">
    <source>
        <dbReference type="EMBL" id="MFC4025596.1"/>
    </source>
</evidence>
<dbReference type="RefSeq" id="WP_379498092.1">
    <property type="nucleotide sequence ID" value="NZ_JBHSAO010000017.1"/>
</dbReference>
<evidence type="ECO:0000313" key="3">
    <source>
        <dbReference type="Proteomes" id="UP001595772"/>
    </source>
</evidence>
<sequence length="74" mass="8413">METDKKENSSLIAGAIGGFTIGWVVKTYLSNQQQLEEHRSVIQRLKDFETNLYEDGKKRANVIEGIKQEVNSKT</sequence>
<organism evidence="2 3">
    <name type="scientific">Oceanobacillus longus</name>
    <dbReference type="NCBI Taxonomy" id="930120"/>
    <lineage>
        <taxon>Bacteria</taxon>
        <taxon>Bacillati</taxon>
        <taxon>Bacillota</taxon>
        <taxon>Bacilli</taxon>
        <taxon>Bacillales</taxon>
        <taxon>Bacillaceae</taxon>
        <taxon>Oceanobacillus</taxon>
    </lineage>
</organism>
<evidence type="ECO:0008006" key="4">
    <source>
        <dbReference type="Google" id="ProtNLM"/>
    </source>
</evidence>
<comment type="caution">
    <text evidence="2">The sequence shown here is derived from an EMBL/GenBank/DDBJ whole genome shotgun (WGS) entry which is preliminary data.</text>
</comment>
<name>A0ABV8H314_9BACI</name>